<name>A0AAJ6B1A1_9HYPH</name>
<accession>A0AAJ6B1A1</accession>
<proteinExistence type="predicted"/>
<dbReference type="InterPro" id="IPR006597">
    <property type="entry name" value="Sel1-like"/>
</dbReference>
<protein>
    <submittedName>
        <fullName evidence="2">Tetratricopeptide repeat protein</fullName>
    </submittedName>
</protein>
<evidence type="ECO:0000313" key="3">
    <source>
        <dbReference type="Proteomes" id="UP001217476"/>
    </source>
</evidence>
<dbReference type="PANTHER" id="PTHR45011">
    <property type="entry name" value="DAP3-BINDING CELL DEATH ENHANCER 1"/>
    <property type="match status" value="1"/>
</dbReference>
<gene>
    <name evidence="2" type="ORF">P0Y65_02395</name>
</gene>
<evidence type="ECO:0000313" key="2">
    <source>
        <dbReference type="EMBL" id="WEK05124.1"/>
    </source>
</evidence>
<evidence type="ECO:0000256" key="1">
    <source>
        <dbReference type="SAM" id="SignalP"/>
    </source>
</evidence>
<dbReference type="Pfam" id="PF08238">
    <property type="entry name" value="Sel1"/>
    <property type="match status" value="9"/>
</dbReference>
<dbReference type="InterPro" id="IPR011990">
    <property type="entry name" value="TPR-like_helical_dom_sf"/>
</dbReference>
<dbReference type="Proteomes" id="UP001217476">
    <property type="component" value="Chromosome"/>
</dbReference>
<sequence>MRNLILALSLLMTAPTVSLAAERSAEQDCADLAAYIWEPGFRETGVAWDKIDVAAAMPVCVTAHANAPEHAPTQYRLGRIYLQQDDFERALPLLLESAEAGYAPAQTAYGTLFMDGKQTADYPLAFHWLSAAAAQNNPVAKANLGILYYHGQGVAADTEVYIRLQVEAAQAGADFAQYHVGDLFEIGFGVEQDMLRAEAWYRLAAAQGHMLAQRRLGKMLGRRDRAVEEHTEAIGLLTAAAEQGDGSAATHLGWMLAEGIGTDSNLALARERYDQGLRLGDFGAARFLGHLYEYGKGVEVDHRIALANYLLAAWAGDMDAQYKVGVYISAGRGGILRDRAAGLQWYLRAAQQGHVEAQMGAAQAYTIRFHDQPAPLYDAEQGHYWYVVAAANGNLKAALQAALIYAGKRDFATANAYVVHVMESGDAEMVEEAMHTIDAINMVRYGTKMPV</sequence>
<dbReference type="PANTHER" id="PTHR45011:SF1">
    <property type="entry name" value="DAP3-BINDING CELL DEATH ENHANCER 1"/>
    <property type="match status" value="1"/>
</dbReference>
<dbReference type="EMBL" id="CP119312">
    <property type="protein sequence ID" value="WEK05124.1"/>
    <property type="molecule type" value="Genomic_DNA"/>
</dbReference>
<dbReference type="AlphaFoldDB" id="A0AAJ6B1A1"/>
<feature type="chain" id="PRO_5042597650" evidence="1">
    <location>
        <begin position="21"/>
        <end position="451"/>
    </location>
</feature>
<feature type="signal peptide" evidence="1">
    <location>
        <begin position="1"/>
        <end position="20"/>
    </location>
</feature>
<dbReference type="SUPFAM" id="SSF81901">
    <property type="entry name" value="HCP-like"/>
    <property type="match status" value="2"/>
</dbReference>
<reference evidence="2" key="1">
    <citation type="submission" date="2023-03" db="EMBL/GenBank/DDBJ databases">
        <title>Andean soil-derived lignocellulolytic bacterial consortium as a source of novel taxa and putative plastic-active enzymes.</title>
        <authorList>
            <person name="Diaz-Garcia L."/>
            <person name="Chuvochina M."/>
            <person name="Feuerriegel G."/>
            <person name="Bunk B."/>
            <person name="Sproer C."/>
            <person name="Streit W.R."/>
            <person name="Rodriguez L.M."/>
            <person name="Overmann J."/>
            <person name="Jimenez D.J."/>
        </authorList>
    </citation>
    <scope>NUCLEOTIDE SEQUENCE</scope>
    <source>
        <strain evidence="2">MAG 4196</strain>
    </source>
</reference>
<dbReference type="SMART" id="SM00671">
    <property type="entry name" value="SEL1"/>
    <property type="match status" value="8"/>
</dbReference>
<dbReference type="Gene3D" id="1.25.40.10">
    <property type="entry name" value="Tetratricopeptide repeat domain"/>
    <property type="match status" value="1"/>
</dbReference>
<organism evidence="2 3">
    <name type="scientific">Candidatus Devosia phytovorans</name>
    <dbReference type="NCBI Taxonomy" id="3121372"/>
    <lineage>
        <taxon>Bacteria</taxon>
        <taxon>Pseudomonadati</taxon>
        <taxon>Pseudomonadota</taxon>
        <taxon>Alphaproteobacteria</taxon>
        <taxon>Hyphomicrobiales</taxon>
        <taxon>Devosiaceae</taxon>
        <taxon>Devosia</taxon>
    </lineage>
</organism>
<dbReference type="InterPro" id="IPR052748">
    <property type="entry name" value="ISR_Activator"/>
</dbReference>
<keyword evidence="1" id="KW-0732">Signal</keyword>